<name>A0A1G8G4M7_9FIRM</name>
<dbReference type="Gene3D" id="2.40.420.20">
    <property type="match status" value="1"/>
</dbReference>
<dbReference type="Pfam" id="PF25881">
    <property type="entry name" value="HH_YBHG"/>
    <property type="match status" value="1"/>
</dbReference>
<protein>
    <submittedName>
        <fullName evidence="5">RND family efflux transporter, MFP subunit</fullName>
    </submittedName>
</protein>
<dbReference type="InterPro" id="IPR006143">
    <property type="entry name" value="RND_pump_MFP"/>
</dbReference>
<dbReference type="PANTHER" id="PTHR30469">
    <property type="entry name" value="MULTIDRUG RESISTANCE PROTEIN MDTA"/>
    <property type="match status" value="1"/>
</dbReference>
<evidence type="ECO:0000313" key="6">
    <source>
        <dbReference type="Proteomes" id="UP000198656"/>
    </source>
</evidence>
<evidence type="ECO:0000259" key="3">
    <source>
        <dbReference type="Pfam" id="PF25954"/>
    </source>
</evidence>
<gene>
    <name evidence="5" type="ORF">SAMN05443529_12156</name>
</gene>
<dbReference type="InterPro" id="IPR058637">
    <property type="entry name" value="YknX-like_C"/>
</dbReference>
<dbReference type="InterPro" id="IPR059052">
    <property type="entry name" value="HH_YbhG-like"/>
</dbReference>
<dbReference type="Proteomes" id="UP000198656">
    <property type="component" value="Unassembled WGS sequence"/>
</dbReference>
<dbReference type="GO" id="GO:0015562">
    <property type="term" value="F:efflux transmembrane transporter activity"/>
    <property type="evidence" value="ECO:0007669"/>
    <property type="project" value="TreeGrafter"/>
</dbReference>
<evidence type="ECO:0000259" key="4">
    <source>
        <dbReference type="Pfam" id="PF25989"/>
    </source>
</evidence>
<dbReference type="PROSITE" id="PS51257">
    <property type="entry name" value="PROKAR_LIPOPROTEIN"/>
    <property type="match status" value="1"/>
</dbReference>
<feature type="domain" description="YknX-like C-terminal permuted SH3-like" evidence="4">
    <location>
        <begin position="356"/>
        <end position="413"/>
    </location>
</feature>
<dbReference type="STRING" id="1121419.SAMN05443529_12156"/>
<dbReference type="SUPFAM" id="SSF111369">
    <property type="entry name" value="HlyD-like secretion proteins"/>
    <property type="match status" value="3"/>
</dbReference>
<sequence length="419" mass="45188">MIKEVDFVKKMIYSCVLIFSLLNFTVGCSNLNNKEFETGASVKNVETELTKLVAVEDKLELSGMLQPIEEAILSFEVPGRIVALEKQESDNLEDGDVIAGLDPSQYQINTEIAGASLEQARANLNQALNGARDQEKETAKAAFDKANAVYQKAFNDLKRVEALFQAGAVSQSDYEKAQMSLSVSESDLRTAKAAYGMALEGARAELKEAALAGYKLAEENTNQAKLALERTVLKAPFKGTVLNKLASNGQLVAAGTPVLRLGNIDLLKLTLPVPDSSIGDWKKGDTVTVSLYGQKKQGTVTNIFSATNVQTGTIGVEVTVDNKEHDWVPGQVAVCNHVTQTRKSIFLPVESLRSINGKNPYVFIISDGKSIKQEVSIGEMKDNKIQILSPLNEGTEVIISGVDDLFDGAQVKVTGGGDL</sequence>
<reference evidence="6" key="1">
    <citation type="submission" date="2016-10" db="EMBL/GenBank/DDBJ databases">
        <authorList>
            <person name="Varghese N."/>
            <person name="Submissions S."/>
        </authorList>
    </citation>
    <scope>NUCLEOTIDE SEQUENCE [LARGE SCALE GENOMIC DNA]</scope>
    <source>
        <strain evidence="6">DSM 8344</strain>
    </source>
</reference>
<evidence type="ECO:0000259" key="2">
    <source>
        <dbReference type="Pfam" id="PF25881"/>
    </source>
</evidence>
<keyword evidence="6" id="KW-1185">Reference proteome</keyword>
<accession>A0A1G8G4M7</accession>
<dbReference type="Gene3D" id="1.10.287.470">
    <property type="entry name" value="Helix hairpin bin"/>
    <property type="match status" value="2"/>
</dbReference>
<dbReference type="Pfam" id="PF25989">
    <property type="entry name" value="YknX_C"/>
    <property type="match status" value="1"/>
</dbReference>
<evidence type="ECO:0000313" key="5">
    <source>
        <dbReference type="EMBL" id="SDH89216.1"/>
    </source>
</evidence>
<dbReference type="PANTHER" id="PTHR30469:SF20">
    <property type="entry name" value="EFFLUX RND TRANSPORTER PERIPLASMIC ADAPTOR SUBUNIT"/>
    <property type="match status" value="1"/>
</dbReference>
<dbReference type="InterPro" id="IPR058792">
    <property type="entry name" value="Beta-barrel_RND_2"/>
</dbReference>
<proteinExistence type="inferred from homology"/>
<dbReference type="Pfam" id="PF25954">
    <property type="entry name" value="Beta-barrel_RND_2"/>
    <property type="match status" value="1"/>
</dbReference>
<feature type="domain" description="YbhG-like alpha-helical hairpin" evidence="2">
    <location>
        <begin position="101"/>
        <end position="227"/>
    </location>
</feature>
<evidence type="ECO:0000256" key="1">
    <source>
        <dbReference type="ARBA" id="ARBA00009477"/>
    </source>
</evidence>
<dbReference type="Gene3D" id="2.40.50.100">
    <property type="match status" value="2"/>
</dbReference>
<dbReference type="AlphaFoldDB" id="A0A1G8G4M7"/>
<dbReference type="GO" id="GO:1990281">
    <property type="term" value="C:efflux pump complex"/>
    <property type="evidence" value="ECO:0007669"/>
    <property type="project" value="TreeGrafter"/>
</dbReference>
<feature type="domain" description="CusB-like beta-barrel" evidence="3">
    <location>
        <begin position="271"/>
        <end position="336"/>
    </location>
</feature>
<dbReference type="EMBL" id="FNCP01000021">
    <property type="protein sequence ID" value="SDH89216.1"/>
    <property type="molecule type" value="Genomic_DNA"/>
</dbReference>
<comment type="similarity">
    <text evidence="1">Belongs to the membrane fusion protein (MFP) (TC 8.A.1) family.</text>
</comment>
<dbReference type="NCBIfam" id="TIGR01730">
    <property type="entry name" value="RND_mfp"/>
    <property type="match status" value="1"/>
</dbReference>
<organism evidence="5 6">
    <name type="scientific">Desulfosporosinus hippei DSM 8344</name>
    <dbReference type="NCBI Taxonomy" id="1121419"/>
    <lineage>
        <taxon>Bacteria</taxon>
        <taxon>Bacillati</taxon>
        <taxon>Bacillota</taxon>
        <taxon>Clostridia</taxon>
        <taxon>Eubacteriales</taxon>
        <taxon>Desulfitobacteriaceae</taxon>
        <taxon>Desulfosporosinus</taxon>
    </lineage>
</organism>